<evidence type="ECO:0000313" key="7">
    <source>
        <dbReference type="EMBL" id="KTG10609.1"/>
    </source>
</evidence>
<keyword evidence="5 6" id="KW-0472">Membrane</keyword>
<dbReference type="RefSeq" id="WP_058580933.1">
    <property type="nucleotide sequence ID" value="NZ_LOPU01000017.1"/>
</dbReference>
<dbReference type="EMBL" id="LOPU01000017">
    <property type="protein sequence ID" value="KTG10609.1"/>
    <property type="molecule type" value="Genomic_DNA"/>
</dbReference>
<keyword evidence="8" id="KW-1185">Reference proteome</keyword>
<evidence type="ECO:0000256" key="6">
    <source>
        <dbReference type="SAM" id="Phobius"/>
    </source>
</evidence>
<dbReference type="Pfam" id="PF01594">
    <property type="entry name" value="AI-2E_transport"/>
    <property type="match status" value="1"/>
</dbReference>
<feature type="transmembrane region" description="Helical" evidence="6">
    <location>
        <begin position="215"/>
        <end position="238"/>
    </location>
</feature>
<evidence type="ECO:0000256" key="4">
    <source>
        <dbReference type="ARBA" id="ARBA00022989"/>
    </source>
</evidence>
<sequence length="335" mass="35744">MNSDRSFLLLAIGVVGLLSFLLLFPFLQYVLAAILLAYVLTPIHRRLEPRVGARIAAAALIAISTLVVLLPVLLIVQVVLQEARSVFNTIRNLVSGSTPFEEFTRMNLSVEALFGSAQGSGSTLVGSVVDVFGGLSNAVIGLTVLLFLLYYLLTDGAAFVAWIRRATPLPVHIQDELHAHINRLMWAVLVGNVLVAIVQGILTGIGLFVVGFPSVVFWTVFTVLLSLLPLIGASIVWFPAAVYLGLSGQYVAAGFLFVYGAVVVSLSDNYLRPVIGGREARLNPGLFVVGIFGGVAALGFMGIFFGPIVLGVLKALVDVYVREYANSNSLPVGSD</sequence>
<dbReference type="InterPro" id="IPR002549">
    <property type="entry name" value="AI-2E-like"/>
</dbReference>
<organism evidence="7 8">
    <name type="scientific">Haloprofundus marisrubri</name>
    <dbReference type="NCBI Taxonomy" id="1514971"/>
    <lineage>
        <taxon>Archaea</taxon>
        <taxon>Methanobacteriati</taxon>
        <taxon>Methanobacteriota</taxon>
        <taxon>Stenosarchaea group</taxon>
        <taxon>Halobacteria</taxon>
        <taxon>Halobacteriales</taxon>
        <taxon>Haloferacaceae</taxon>
        <taxon>Haloprofundus</taxon>
    </lineage>
</organism>
<feature type="transmembrane region" description="Helical" evidence="6">
    <location>
        <begin position="138"/>
        <end position="163"/>
    </location>
</feature>
<protein>
    <recommendedName>
        <fullName evidence="9">Permease</fullName>
    </recommendedName>
</protein>
<keyword evidence="4 6" id="KW-1133">Transmembrane helix</keyword>
<comment type="similarity">
    <text evidence="2">Belongs to the autoinducer-2 exporter (AI-2E) (TC 2.A.86) family.</text>
</comment>
<feature type="transmembrane region" description="Helical" evidence="6">
    <location>
        <begin position="250"/>
        <end position="267"/>
    </location>
</feature>
<proteinExistence type="inferred from homology"/>
<dbReference type="PANTHER" id="PTHR21716:SF4">
    <property type="entry name" value="TRANSMEMBRANE PROTEIN 245"/>
    <property type="match status" value="1"/>
</dbReference>
<feature type="transmembrane region" description="Helical" evidence="6">
    <location>
        <begin position="51"/>
        <end position="80"/>
    </location>
</feature>
<comment type="caution">
    <text evidence="7">The sequence shown here is derived from an EMBL/GenBank/DDBJ whole genome shotgun (WGS) entry which is preliminary data.</text>
</comment>
<dbReference type="GO" id="GO:0016020">
    <property type="term" value="C:membrane"/>
    <property type="evidence" value="ECO:0007669"/>
    <property type="project" value="UniProtKB-SubCell"/>
</dbReference>
<keyword evidence="3 6" id="KW-0812">Transmembrane</keyword>
<evidence type="ECO:0000313" key="8">
    <source>
        <dbReference type="Proteomes" id="UP000054387"/>
    </source>
</evidence>
<feature type="transmembrane region" description="Helical" evidence="6">
    <location>
        <begin position="184"/>
        <end position="209"/>
    </location>
</feature>
<evidence type="ECO:0000256" key="5">
    <source>
        <dbReference type="ARBA" id="ARBA00023136"/>
    </source>
</evidence>
<feature type="transmembrane region" description="Helical" evidence="6">
    <location>
        <begin position="6"/>
        <end position="39"/>
    </location>
</feature>
<feature type="transmembrane region" description="Helical" evidence="6">
    <location>
        <begin position="287"/>
        <end position="313"/>
    </location>
</feature>
<reference evidence="7 8" key="1">
    <citation type="submission" date="2015-12" db="EMBL/GenBank/DDBJ databases">
        <title>Haloprofundus marisrubri gen. nov., sp. nov., an extremely halophilic archaeon isolated from the Discovery deep brine-seawater interface in the Red Sea.</title>
        <authorList>
            <person name="Zhang G."/>
            <person name="Stingl U."/>
            <person name="Rashid M."/>
        </authorList>
    </citation>
    <scope>NUCLEOTIDE SEQUENCE [LARGE SCALE GENOMIC DNA]</scope>
    <source>
        <strain evidence="7 8">SB9</strain>
    </source>
</reference>
<comment type="subcellular location">
    <subcellularLocation>
        <location evidence="1">Membrane</location>
        <topology evidence="1">Multi-pass membrane protein</topology>
    </subcellularLocation>
</comment>
<dbReference type="Proteomes" id="UP000054387">
    <property type="component" value="Unassembled WGS sequence"/>
</dbReference>
<dbReference type="PANTHER" id="PTHR21716">
    <property type="entry name" value="TRANSMEMBRANE PROTEIN"/>
    <property type="match status" value="1"/>
</dbReference>
<accession>A0A0W1RB50</accession>
<name>A0A0W1RB50_9EURY</name>
<evidence type="ECO:0008006" key="9">
    <source>
        <dbReference type="Google" id="ProtNLM"/>
    </source>
</evidence>
<evidence type="ECO:0000256" key="1">
    <source>
        <dbReference type="ARBA" id="ARBA00004141"/>
    </source>
</evidence>
<gene>
    <name evidence="7" type="ORF">AUR64_08050</name>
</gene>
<evidence type="ECO:0000256" key="3">
    <source>
        <dbReference type="ARBA" id="ARBA00022692"/>
    </source>
</evidence>
<dbReference type="OrthoDB" id="137390at2157"/>
<dbReference type="AlphaFoldDB" id="A0A0W1RB50"/>
<evidence type="ECO:0000256" key="2">
    <source>
        <dbReference type="ARBA" id="ARBA00009773"/>
    </source>
</evidence>